<evidence type="ECO:0000256" key="1">
    <source>
        <dbReference type="ARBA" id="ARBA00022448"/>
    </source>
</evidence>
<dbReference type="GO" id="GO:0051537">
    <property type="term" value="F:2 iron, 2 sulfur cluster binding"/>
    <property type="evidence" value="ECO:0007669"/>
    <property type="project" value="UniProtKB-KW"/>
</dbReference>
<dbReference type="STRING" id="318464.IO99_07900"/>
<feature type="domain" description="BFD-like [2Fe-2S]-binding" evidence="9">
    <location>
        <begin position="6"/>
        <end position="53"/>
    </location>
</feature>
<dbReference type="PANTHER" id="PTHR37424">
    <property type="entry name" value="BACTERIOFERRITIN-ASSOCIATED FERREDOXIN"/>
    <property type="match status" value="1"/>
</dbReference>
<dbReference type="EMBL" id="JPMD01000017">
    <property type="protein sequence ID" value="KEZ86795.1"/>
    <property type="molecule type" value="Genomic_DNA"/>
</dbReference>
<evidence type="ECO:0000256" key="8">
    <source>
        <dbReference type="ARBA" id="ARBA00046332"/>
    </source>
</evidence>
<dbReference type="InterPro" id="IPR052371">
    <property type="entry name" value="BFD-associated_ferredoxin"/>
</dbReference>
<comment type="similarity">
    <text evidence="8">Belongs to the Bfd family.</text>
</comment>
<protein>
    <recommendedName>
        <fullName evidence="7">Bacterioferritin-associated ferredoxin</fullName>
    </recommendedName>
</protein>
<dbReference type="InterPro" id="IPR041854">
    <property type="entry name" value="BFD-like_2Fe2S-bd_dom_sf"/>
</dbReference>
<feature type="domain" description="BFD-like [2Fe-2S]-binding" evidence="9">
    <location>
        <begin position="56"/>
        <end position="103"/>
    </location>
</feature>
<keyword evidence="2" id="KW-0001">2Fe-2S</keyword>
<evidence type="ECO:0000256" key="2">
    <source>
        <dbReference type="ARBA" id="ARBA00022714"/>
    </source>
</evidence>
<sequence length="106" mass="11015">MSLEQIVCLCNGVTYAQVREAMAQGARTVQDIQAATGAGDVCGGCIERIEKILGDVCTCRNVSTEEVVKAIQNGDTTVEKVGVTTGAGTACGKCKCVIESLIESNK</sequence>
<organism evidence="10 11">
    <name type="scientific">Clostridium sulfidigenes</name>
    <dbReference type="NCBI Taxonomy" id="318464"/>
    <lineage>
        <taxon>Bacteria</taxon>
        <taxon>Bacillati</taxon>
        <taxon>Bacillota</taxon>
        <taxon>Clostridia</taxon>
        <taxon>Eubacteriales</taxon>
        <taxon>Clostridiaceae</taxon>
        <taxon>Clostridium</taxon>
    </lineage>
</organism>
<evidence type="ECO:0000256" key="5">
    <source>
        <dbReference type="ARBA" id="ARBA00023004"/>
    </source>
</evidence>
<keyword evidence="3" id="KW-0479">Metal-binding</keyword>
<keyword evidence="1" id="KW-0813">Transport</keyword>
<evidence type="ECO:0000313" key="11">
    <source>
        <dbReference type="Proteomes" id="UP000028542"/>
    </source>
</evidence>
<proteinExistence type="inferred from homology"/>
<evidence type="ECO:0000256" key="4">
    <source>
        <dbReference type="ARBA" id="ARBA00022982"/>
    </source>
</evidence>
<dbReference type="InterPro" id="IPR007419">
    <property type="entry name" value="BFD-like_2Fe2S-bd_dom"/>
</dbReference>
<dbReference type="RefSeq" id="WP_035132040.1">
    <property type="nucleotide sequence ID" value="NZ_JPMD01000017.1"/>
</dbReference>
<comment type="caution">
    <text evidence="10">The sequence shown here is derived from an EMBL/GenBank/DDBJ whole genome shotgun (WGS) entry which is preliminary data.</text>
</comment>
<dbReference type="Pfam" id="PF04324">
    <property type="entry name" value="Fer2_BFD"/>
    <property type="match status" value="2"/>
</dbReference>
<dbReference type="Gene3D" id="1.10.10.1100">
    <property type="entry name" value="BFD-like [2Fe-2S]-binding domain"/>
    <property type="match status" value="2"/>
</dbReference>
<evidence type="ECO:0000313" key="10">
    <source>
        <dbReference type="EMBL" id="KEZ86795.1"/>
    </source>
</evidence>
<dbReference type="PANTHER" id="PTHR37424:SF1">
    <property type="entry name" value="BACTERIOFERRITIN-ASSOCIATED FERREDOXIN"/>
    <property type="match status" value="1"/>
</dbReference>
<gene>
    <name evidence="10" type="ORF">IO99_07900</name>
</gene>
<evidence type="ECO:0000256" key="3">
    <source>
        <dbReference type="ARBA" id="ARBA00022723"/>
    </source>
</evidence>
<keyword evidence="4" id="KW-0249">Electron transport</keyword>
<dbReference type="Proteomes" id="UP000028542">
    <property type="component" value="Unassembled WGS sequence"/>
</dbReference>
<reference evidence="10 11" key="1">
    <citation type="submission" date="2014-07" db="EMBL/GenBank/DDBJ databases">
        <title>Draft genome of Clostridium sulfidigenes 113A isolated from sediments associated with methane hydrate from Krishna Godavari basin.</title>
        <authorList>
            <person name="Honkalas V.S."/>
            <person name="Dabir A.P."/>
            <person name="Arora P."/>
            <person name="Dhakephalkar P.K."/>
        </authorList>
    </citation>
    <scope>NUCLEOTIDE SEQUENCE [LARGE SCALE GENOMIC DNA]</scope>
    <source>
        <strain evidence="10 11">113A</strain>
    </source>
</reference>
<name>A0A084JCW1_9CLOT</name>
<keyword evidence="5" id="KW-0408">Iron</keyword>
<dbReference type="AlphaFoldDB" id="A0A084JCW1"/>
<evidence type="ECO:0000256" key="6">
    <source>
        <dbReference type="ARBA" id="ARBA00023014"/>
    </source>
</evidence>
<dbReference type="eggNOG" id="COG1251">
    <property type="taxonomic scope" value="Bacteria"/>
</dbReference>
<evidence type="ECO:0000256" key="7">
    <source>
        <dbReference type="ARBA" id="ARBA00039386"/>
    </source>
</evidence>
<evidence type="ECO:0000259" key="9">
    <source>
        <dbReference type="Pfam" id="PF04324"/>
    </source>
</evidence>
<dbReference type="GO" id="GO:0046872">
    <property type="term" value="F:metal ion binding"/>
    <property type="evidence" value="ECO:0007669"/>
    <property type="project" value="UniProtKB-KW"/>
</dbReference>
<keyword evidence="6" id="KW-0411">Iron-sulfur</keyword>
<accession>A0A084JCW1</accession>
<keyword evidence="11" id="KW-1185">Reference proteome</keyword>